<feature type="transmembrane region" description="Helical" evidence="1">
    <location>
        <begin position="42"/>
        <end position="59"/>
    </location>
</feature>
<reference evidence="2 3" key="1">
    <citation type="submission" date="2008-12" db="EMBL/GenBank/DDBJ databases">
        <authorList>
            <person name="Fulton L."/>
            <person name="Clifton S."/>
            <person name="Fulton B."/>
            <person name="Xu J."/>
            <person name="Minx P."/>
            <person name="Pepin K.H."/>
            <person name="Johnson M."/>
            <person name="Bhonagiri V."/>
            <person name="Nash W.E."/>
            <person name="Mardis E.R."/>
            <person name="Wilson R.K."/>
        </authorList>
    </citation>
    <scope>NUCLEOTIDE SEQUENCE [LARGE SCALE GENOMIC DNA]</scope>
    <source>
        <strain evidence="2 3">DSM 12042</strain>
    </source>
</reference>
<keyword evidence="1" id="KW-1133">Transmembrane helix</keyword>
<feature type="transmembrane region" description="Helical" evidence="1">
    <location>
        <begin position="167"/>
        <end position="185"/>
    </location>
</feature>
<feature type="transmembrane region" description="Helical" evidence="1">
    <location>
        <begin position="205"/>
        <end position="226"/>
    </location>
</feature>
<keyword evidence="1" id="KW-0812">Transmembrane</keyword>
<dbReference type="STRING" id="545696.HOLDEFILI_02838"/>
<evidence type="ECO:0000313" key="2">
    <source>
        <dbReference type="EMBL" id="EEF67015.1"/>
    </source>
</evidence>
<dbReference type="HOGENOM" id="CLU_1233282_0_0_9"/>
<dbReference type="Proteomes" id="UP000005950">
    <property type="component" value="Unassembled WGS sequence"/>
</dbReference>
<dbReference type="eggNOG" id="ENOG5032WAW">
    <property type="taxonomic scope" value="Bacteria"/>
</dbReference>
<sequence length="243" mass="27105">MTAMKRICKNSKIKNQRKQTGMPSDGYAGILMGLKQNPEHRLLWMAAGSLCLNLTYVFYNGLLGVTYQSLWFVTLCMYYGVLSFMRFIAVVCGLTWWRSETADGLAAVLCGCLLTILSFVLMGAQYLSWVRNRAAVYDEILMITIAAYTFYKLTWTIIRVFRKQKRLLFQVIGNISLAEAAVSVLTLQRSMIASFGAMGQETARLMNGLTGVGVCLFAGGLGVRMIQKGIGIRRKLNGKIKIC</sequence>
<comment type="caution">
    <text evidence="2">The sequence shown here is derived from an EMBL/GenBank/DDBJ whole genome shotgun (WGS) entry which is preliminary data.</text>
</comment>
<dbReference type="EMBL" id="ACCF01000181">
    <property type="protein sequence ID" value="EEF67015.1"/>
    <property type="molecule type" value="Genomic_DNA"/>
</dbReference>
<keyword evidence="1" id="KW-0472">Membrane</keyword>
<feature type="transmembrane region" description="Helical" evidence="1">
    <location>
        <begin position="104"/>
        <end position="128"/>
    </location>
</feature>
<dbReference type="AlphaFoldDB" id="B9YAI1"/>
<protein>
    <submittedName>
        <fullName evidence="2">Uncharacterized protein</fullName>
    </submittedName>
</protein>
<accession>B9YAI1</accession>
<organism evidence="2 3">
    <name type="scientific">Holdemania filiformis DSM 12042</name>
    <dbReference type="NCBI Taxonomy" id="545696"/>
    <lineage>
        <taxon>Bacteria</taxon>
        <taxon>Bacillati</taxon>
        <taxon>Bacillota</taxon>
        <taxon>Erysipelotrichia</taxon>
        <taxon>Erysipelotrichales</taxon>
        <taxon>Erysipelotrichaceae</taxon>
        <taxon>Holdemania</taxon>
    </lineage>
</organism>
<gene>
    <name evidence="2" type="ORF">HOLDEFILI_02838</name>
</gene>
<feature type="transmembrane region" description="Helical" evidence="1">
    <location>
        <begin position="134"/>
        <end position="155"/>
    </location>
</feature>
<evidence type="ECO:0000313" key="3">
    <source>
        <dbReference type="Proteomes" id="UP000005950"/>
    </source>
</evidence>
<proteinExistence type="predicted"/>
<reference evidence="2 3" key="2">
    <citation type="submission" date="2009-02" db="EMBL/GenBank/DDBJ databases">
        <title>Draft genome sequence of Holdemania filiformis DSM 12042.</title>
        <authorList>
            <person name="Sudarsanam P."/>
            <person name="Ley R."/>
            <person name="Guruge J."/>
            <person name="Turnbaugh P.J."/>
            <person name="Mahowald M."/>
            <person name="Liep D."/>
            <person name="Gordon J."/>
        </authorList>
    </citation>
    <scope>NUCLEOTIDE SEQUENCE [LARGE SCALE GENOMIC DNA]</scope>
    <source>
        <strain evidence="2 3">DSM 12042</strain>
    </source>
</reference>
<feature type="transmembrane region" description="Helical" evidence="1">
    <location>
        <begin position="71"/>
        <end position="97"/>
    </location>
</feature>
<evidence type="ECO:0000256" key="1">
    <source>
        <dbReference type="SAM" id="Phobius"/>
    </source>
</evidence>
<name>B9YAI1_9FIRM</name>